<dbReference type="eggNOG" id="KOG1721">
    <property type="taxonomic scope" value="Eukaryota"/>
</dbReference>
<dbReference type="OrthoDB" id="6133115at2759"/>
<gene>
    <name evidence="4" type="ORF">FPSE_03391</name>
</gene>
<accession>K3VMU0</accession>
<reference evidence="4 5" key="1">
    <citation type="journal article" date="2012" name="PLoS Pathog.">
        <title>Comparative pathogenomics reveals horizontally acquired novel virulence genes in fungi infecting cereal hosts.</title>
        <authorList>
            <person name="Gardiner D.M."/>
            <person name="McDonald M.C."/>
            <person name="Covarelli L."/>
            <person name="Solomon P.S."/>
            <person name="Rusu A.G."/>
            <person name="Marshall M."/>
            <person name="Kazan K."/>
            <person name="Chakraborty S."/>
            <person name="McDonald B.A."/>
            <person name="Manners J.M."/>
        </authorList>
    </citation>
    <scope>NUCLEOTIDE SEQUENCE [LARGE SCALE GENOMIC DNA]</scope>
    <source>
        <strain evidence="4 5">CS3096</strain>
    </source>
</reference>
<feature type="domain" description="C2H2-type" evidence="3">
    <location>
        <begin position="423"/>
        <end position="445"/>
    </location>
</feature>
<feature type="region of interest" description="Disordered" evidence="2">
    <location>
        <begin position="499"/>
        <end position="539"/>
    </location>
</feature>
<evidence type="ECO:0000259" key="3">
    <source>
        <dbReference type="PROSITE" id="PS50157"/>
    </source>
</evidence>
<dbReference type="SUPFAM" id="SSF57667">
    <property type="entry name" value="beta-beta-alpha zinc fingers"/>
    <property type="match status" value="1"/>
</dbReference>
<sequence length="676" mass="74918">MEYNHKLESIASHVAKTFESFQDLENALAKTTSSDEPSQGATLKSLLTTVENDFTRFKMWAGNQAAHQSGPSCLDYRLREAPHLQQQVLYLLKDICESLQDASLKVSEIPNSLGQVQEKKRDENSPDNVASDTDWARDEDSDFSDSDFAGDLDESTTAFPTLVLDIGEAIDCLLRLSVAIANPAPHERFQKLGGGSSEDVSFFEPHDIAYVRDKFPKITDELANALGKFITRRRQFFTYRHAHHEKSASATTISVSNKETGSFHTESLAKFNPQAAVIDEDIRSDTGASHTSYATSAGFNFEGTEQEMRRPTPALSVPPQPSAAEDGIFKCPFCYKMVSAKTRTAWNHLEQLALFALPSLEVESSERQASSKEQHSAKSGTEANSLRQRQTPGDFICDICGKIFEKSYNLKGHIENHFEHRTFSCSICGDKFAELKDCRRHEKVHLESPVLFGNPTNLSPIIAQQQRPSPDLPAGGKNIKEEDGFDGFYGFHDFDDSDDSDGFDGGNKNPHGLSEKSLGKRPAPQDLFEGTKKKTGSPTMMHDVQQGRIMNLESEEGDFLDTASWSKGDIPSLETTEDSVRRHKMLSGHESSTGTDDVIRPPLSSHNPLLKESGNLKLLDRPPWSEETTKQNLPQGLTENRAKAEEYMDMTNKAGPSLFICSRCGKSFAPRTSCPG</sequence>
<feature type="region of interest" description="Disordered" evidence="2">
    <location>
        <begin position="562"/>
        <end position="581"/>
    </location>
</feature>
<feature type="compositionally biased region" description="Basic and acidic residues" evidence="2">
    <location>
        <begin position="618"/>
        <end position="629"/>
    </location>
</feature>
<feature type="compositionally biased region" description="Polar residues" evidence="2">
    <location>
        <begin position="377"/>
        <end position="387"/>
    </location>
</feature>
<dbReference type="PANTHER" id="PTHR35391">
    <property type="entry name" value="C2H2-TYPE DOMAIN-CONTAINING PROTEIN-RELATED"/>
    <property type="match status" value="1"/>
</dbReference>
<keyword evidence="1" id="KW-0862">Zinc</keyword>
<dbReference type="Gene3D" id="3.30.160.60">
    <property type="entry name" value="Classic Zinc Finger"/>
    <property type="match status" value="1"/>
</dbReference>
<feature type="region of interest" description="Disordered" evidence="2">
    <location>
        <begin position="586"/>
        <end position="638"/>
    </location>
</feature>
<evidence type="ECO:0000256" key="1">
    <source>
        <dbReference type="PROSITE-ProRule" id="PRU00042"/>
    </source>
</evidence>
<dbReference type="Proteomes" id="UP000007978">
    <property type="component" value="Chromosome 1"/>
</dbReference>
<dbReference type="PROSITE" id="PS50157">
    <property type="entry name" value="ZINC_FINGER_C2H2_2"/>
    <property type="match status" value="2"/>
</dbReference>
<dbReference type="GO" id="GO:0008270">
    <property type="term" value="F:zinc ion binding"/>
    <property type="evidence" value="ECO:0007669"/>
    <property type="project" value="UniProtKB-KW"/>
</dbReference>
<keyword evidence="5" id="KW-1185">Reference proteome</keyword>
<feature type="compositionally biased region" description="Acidic residues" evidence="2">
    <location>
        <begin position="137"/>
        <end position="149"/>
    </location>
</feature>
<dbReference type="AlphaFoldDB" id="K3VMU0"/>
<evidence type="ECO:0000313" key="5">
    <source>
        <dbReference type="Proteomes" id="UP000007978"/>
    </source>
</evidence>
<dbReference type="PROSITE" id="PS00028">
    <property type="entry name" value="ZINC_FINGER_C2H2_1"/>
    <property type="match status" value="2"/>
</dbReference>
<proteinExistence type="predicted"/>
<dbReference type="PANTHER" id="PTHR35391:SF7">
    <property type="entry name" value="C2H2-TYPE DOMAIN-CONTAINING PROTEIN"/>
    <property type="match status" value="1"/>
</dbReference>
<dbReference type="GeneID" id="20362010"/>
<dbReference type="SMART" id="SM00355">
    <property type="entry name" value="ZnF_C2H2"/>
    <property type="match status" value="2"/>
</dbReference>
<keyword evidence="1" id="KW-0479">Metal-binding</keyword>
<feature type="region of interest" description="Disordered" evidence="2">
    <location>
        <begin position="366"/>
        <end position="387"/>
    </location>
</feature>
<feature type="compositionally biased region" description="Basic and acidic residues" evidence="2">
    <location>
        <begin position="366"/>
        <end position="376"/>
    </location>
</feature>
<dbReference type="KEGG" id="fpu:FPSE_03391"/>
<name>K3VMU0_FUSPC</name>
<dbReference type="InterPro" id="IPR013087">
    <property type="entry name" value="Znf_C2H2_type"/>
</dbReference>
<dbReference type="InterPro" id="IPR036236">
    <property type="entry name" value="Znf_C2H2_sf"/>
</dbReference>
<protein>
    <recommendedName>
        <fullName evidence="3">C2H2-type domain-containing protein</fullName>
    </recommendedName>
</protein>
<evidence type="ECO:0000256" key="2">
    <source>
        <dbReference type="SAM" id="MobiDB-lite"/>
    </source>
</evidence>
<organism evidence="4 5">
    <name type="scientific">Fusarium pseudograminearum (strain CS3096)</name>
    <name type="common">Wheat and barley crown-rot fungus</name>
    <dbReference type="NCBI Taxonomy" id="1028729"/>
    <lineage>
        <taxon>Eukaryota</taxon>
        <taxon>Fungi</taxon>
        <taxon>Dikarya</taxon>
        <taxon>Ascomycota</taxon>
        <taxon>Pezizomycotina</taxon>
        <taxon>Sordariomycetes</taxon>
        <taxon>Hypocreomycetidae</taxon>
        <taxon>Hypocreales</taxon>
        <taxon>Nectriaceae</taxon>
        <taxon>Fusarium</taxon>
    </lineage>
</organism>
<keyword evidence="1" id="KW-0863">Zinc-finger</keyword>
<comment type="caution">
    <text evidence="4">The sequence shown here is derived from an EMBL/GenBank/DDBJ whole genome shotgun (WGS) entry which is preliminary data.</text>
</comment>
<dbReference type="HOGENOM" id="CLU_418585_0_0_1"/>
<dbReference type="RefSeq" id="XP_009254785.1">
    <property type="nucleotide sequence ID" value="XM_009256510.1"/>
</dbReference>
<feature type="region of interest" description="Disordered" evidence="2">
    <location>
        <begin position="113"/>
        <end position="149"/>
    </location>
</feature>
<dbReference type="EMBL" id="AFNW01000073">
    <property type="protein sequence ID" value="EKJ76392.1"/>
    <property type="molecule type" value="Genomic_DNA"/>
</dbReference>
<evidence type="ECO:0000313" key="4">
    <source>
        <dbReference type="EMBL" id="EKJ76392.1"/>
    </source>
</evidence>
<feature type="domain" description="C2H2-type" evidence="3">
    <location>
        <begin position="395"/>
        <end position="422"/>
    </location>
</feature>